<sequence length="315" mass="33380">MARPAFDPEIARALEQHRDIIVTSMAREDIPRVRGLGADVSTMHASTHAAFDRLDLTAPGVDGARDVDLVVLRPAAAREPVPVIMFLHGGGMVAGTADSDLDLVAELAYETGCAVVSAEYRLAPEDPYPAALEDAVSALTWVTSGEGPDLLDPQRVVLAGISAGGGLAASTALFWRDRGGAALAGLMLLCPMLDHRSSSCSARQMVGVGSWDATANATAWEAYLNGADPAPYASPSANEDLGGLPPTFIDVGSAETFRDECVEFASRIWERGGDAELHVWPGGAHAFDVLAPWAQLSQAARLPRSLWLQRRLERS</sequence>
<proteinExistence type="predicted"/>
<evidence type="ECO:0000256" key="1">
    <source>
        <dbReference type="ARBA" id="ARBA00022801"/>
    </source>
</evidence>
<dbReference type="InterPro" id="IPR013094">
    <property type="entry name" value="AB_hydrolase_3"/>
</dbReference>
<dbReference type="InterPro" id="IPR029058">
    <property type="entry name" value="AB_hydrolase_fold"/>
</dbReference>
<dbReference type="PANTHER" id="PTHR48081">
    <property type="entry name" value="AB HYDROLASE SUPERFAMILY PROTEIN C4A8.06C"/>
    <property type="match status" value="1"/>
</dbReference>
<comment type="caution">
    <text evidence="3">The sequence shown here is derived from an EMBL/GenBank/DDBJ whole genome shotgun (WGS) entry which is preliminary data.</text>
</comment>
<dbReference type="Pfam" id="PF07859">
    <property type="entry name" value="Abhydrolase_3"/>
    <property type="match status" value="1"/>
</dbReference>
<dbReference type="AlphaFoldDB" id="A0A919Q4H7"/>
<gene>
    <name evidence="3" type="ORF">Dac01nite_08900</name>
</gene>
<accession>A0A919Q4H7</accession>
<dbReference type="InterPro" id="IPR050300">
    <property type="entry name" value="GDXG_lipolytic_enzyme"/>
</dbReference>
<dbReference type="Gene3D" id="3.40.50.1820">
    <property type="entry name" value="alpha/beta hydrolase"/>
    <property type="match status" value="1"/>
</dbReference>
<dbReference type="PANTHER" id="PTHR48081:SF8">
    <property type="entry name" value="ALPHA_BETA HYDROLASE FOLD-3 DOMAIN-CONTAINING PROTEIN-RELATED"/>
    <property type="match status" value="1"/>
</dbReference>
<dbReference type="EMBL" id="BONR01000001">
    <property type="protein sequence ID" value="GIG54138.1"/>
    <property type="molecule type" value="Genomic_DNA"/>
</dbReference>
<keyword evidence="4" id="KW-1185">Reference proteome</keyword>
<evidence type="ECO:0000259" key="2">
    <source>
        <dbReference type="Pfam" id="PF07859"/>
    </source>
</evidence>
<dbReference type="SUPFAM" id="SSF53474">
    <property type="entry name" value="alpha/beta-Hydrolases"/>
    <property type="match status" value="1"/>
</dbReference>
<evidence type="ECO:0000313" key="4">
    <source>
        <dbReference type="Proteomes" id="UP000652354"/>
    </source>
</evidence>
<evidence type="ECO:0000313" key="3">
    <source>
        <dbReference type="EMBL" id="GIG54138.1"/>
    </source>
</evidence>
<feature type="domain" description="Alpha/beta hydrolase fold-3" evidence="2">
    <location>
        <begin position="84"/>
        <end position="287"/>
    </location>
</feature>
<name>A0A919Q4H7_9MICO</name>
<protein>
    <submittedName>
        <fullName evidence="3">Esterase</fullName>
    </submittedName>
</protein>
<dbReference type="Proteomes" id="UP000652354">
    <property type="component" value="Unassembled WGS sequence"/>
</dbReference>
<keyword evidence="1" id="KW-0378">Hydrolase</keyword>
<reference evidence="3" key="1">
    <citation type="submission" date="2021-01" db="EMBL/GenBank/DDBJ databases">
        <title>Whole genome shotgun sequence of Demequina activiva NBRC 110675.</title>
        <authorList>
            <person name="Komaki H."/>
            <person name="Tamura T."/>
        </authorList>
    </citation>
    <scope>NUCLEOTIDE SEQUENCE</scope>
    <source>
        <strain evidence="3">NBRC 110675</strain>
    </source>
</reference>
<organism evidence="3 4">
    <name type="scientific">Demequina activiva</name>
    <dbReference type="NCBI Taxonomy" id="1582364"/>
    <lineage>
        <taxon>Bacteria</taxon>
        <taxon>Bacillati</taxon>
        <taxon>Actinomycetota</taxon>
        <taxon>Actinomycetes</taxon>
        <taxon>Micrococcales</taxon>
        <taxon>Demequinaceae</taxon>
        <taxon>Demequina</taxon>
    </lineage>
</organism>
<dbReference type="GO" id="GO:0016787">
    <property type="term" value="F:hydrolase activity"/>
    <property type="evidence" value="ECO:0007669"/>
    <property type="project" value="UniProtKB-KW"/>
</dbReference>